<feature type="transmembrane region" description="Helical" evidence="5">
    <location>
        <begin position="144"/>
        <end position="165"/>
    </location>
</feature>
<reference evidence="6" key="1">
    <citation type="submission" date="2018-01" db="EMBL/GenBank/DDBJ databases">
        <title>S. youssoufiensis.</title>
        <authorList>
            <person name="Li W.L."/>
        </authorList>
    </citation>
    <scope>NUCLEOTIDE SEQUENCE</scope>
    <source>
        <strain evidence="6">OUC6819</strain>
    </source>
</reference>
<evidence type="ECO:0000256" key="3">
    <source>
        <dbReference type="ARBA" id="ARBA00022989"/>
    </source>
</evidence>
<gene>
    <name evidence="6" type="primary">dmtA1</name>
</gene>
<keyword evidence="3 5" id="KW-1133">Transmembrane helix</keyword>
<evidence type="ECO:0000256" key="1">
    <source>
        <dbReference type="ARBA" id="ARBA00004141"/>
    </source>
</evidence>
<keyword evidence="4 5" id="KW-0472">Membrane</keyword>
<dbReference type="GO" id="GO:0016020">
    <property type="term" value="C:membrane"/>
    <property type="evidence" value="ECO:0007669"/>
    <property type="project" value="UniProtKB-SubCell"/>
</dbReference>
<proteinExistence type="predicted"/>
<feature type="transmembrane region" description="Helical" evidence="5">
    <location>
        <begin position="177"/>
        <end position="196"/>
    </location>
</feature>
<evidence type="ECO:0000256" key="4">
    <source>
        <dbReference type="ARBA" id="ARBA00023136"/>
    </source>
</evidence>
<protein>
    <submittedName>
        <fullName evidence="6">Terpene cyclase</fullName>
    </submittedName>
</protein>
<evidence type="ECO:0000313" key="6">
    <source>
        <dbReference type="EMBL" id="AVP32200.1"/>
    </source>
</evidence>
<organism evidence="6">
    <name type="scientific">Streptomyces youssoufiensis</name>
    <dbReference type="NCBI Taxonomy" id="654447"/>
    <lineage>
        <taxon>Bacteria</taxon>
        <taxon>Bacillati</taxon>
        <taxon>Actinomycetota</taxon>
        <taxon>Actinomycetes</taxon>
        <taxon>Kitasatosporales</taxon>
        <taxon>Streptomycetaceae</taxon>
        <taxon>Streptomyces</taxon>
    </lineage>
</organism>
<evidence type="ECO:0000256" key="5">
    <source>
        <dbReference type="SAM" id="Phobius"/>
    </source>
</evidence>
<dbReference type="Pfam" id="PF25129">
    <property type="entry name" value="Pyr4-TMTC"/>
    <property type="match status" value="1"/>
</dbReference>
<feature type="transmembrane region" description="Helical" evidence="5">
    <location>
        <begin position="202"/>
        <end position="225"/>
    </location>
</feature>
<sequence length="250" mass="27458">MRPHSSKAPRGDMVDGIRMALAAVCGLGWTIAYVLAVRTGVRDKTYCIPLVALAMNICWEFQFVFFRSAEHMSGSNSEVEGAEVFIGIIWLIVDCGLLYTVFRFGPNEFPYLPRRVFYAGFIVVLGLAYAGIEVLSREFDDGDVVLTSFGMNVAMSGLFLAMLAARQSSRGQSMGIAVAKFVGTTSTCIAWFFDTSVYPGPWLPYCTVACVLLDVAYIAALSAVLRKERGRSQLAGDRPEIRDIERNASL</sequence>
<dbReference type="InterPro" id="IPR039020">
    <property type="entry name" value="PaxB-like"/>
</dbReference>
<feature type="transmembrane region" description="Helical" evidence="5">
    <location>
        <begin position="47"/>
        <end position="65"/>
    </location>
</feature>
<accession>A0A343VTS1</accession>
<dbReference type="GO" id="GO:0016829">
    <property type="term" value="F:lyase activity"/>
    <property type="evidence" value="ECO:0007669"/>
    <property type="project" value="InterPro"/>
</dbReference>
<keyword evidence="2 5" id="KW-0812">Transmembrane</keyword>
<comment type="subcellular location">
    <subcellularLocation>
        <location evidence="1">Membrane</location>
        <topology evidence="1">Multi-pass membrane protein</topology>
    </subcellularLocation>
</comment>
<feature type="transmembrane region" description="Helical" evidence="5">
    <location>
        <begin position="85"/>
        <end position="104"/>
    </location>
</feature>
<dbReference type="PANTHER" id="PTHR42038:SF2">
    <property type="entry name" value="TERPENE CYCLASE AUSL"/>
    <property type="match status" value="1"/>
</dbReference>
<name>A0A343VTS1_9ACTN</name>
<evidence type="ECO:0000256" key="2">
    <source>
        <dbReference type="ARBA" id="ARBA00022692"/>
    </source>
</evidence>
<dbReference type="EMBL" id="MG776357">
    <property type="protein sequence ID" value="AVP32200.1"/>
    <property type="molecule type" value="Genomic_DNA"/>
</dbReference>
<dbReference type="PANTHER" id="PTHR42038">
    <property type="match status" value="1"/>
</dbReference>
<feature type="transmembrane region" description="Helical" evidence="5">
    <location>
        <begin position="116"/>
        <end position="132"/>
    </location>
</feature>
<dbReference type="AlphaFoldDB" id="A0A343VTS1"/>
<feature type="transmembrane region" description="Helical" evidence="5">
    <location>
        <begin position="16"/>
        <end position="35"/>
    </location>
</feature>